<gene>
    <name evidence="2" type="ORF">HNR23_000480</name>
</gene>
<comment type="caution">
    <text evidence="2">The sequence shown here is derived from an EMBL/GenBank/DDBJ whole genome shotgun (WGS) entry which is preliminary data.</text>
</comment>
<reference evidence="2 3" key="1">
    <citation type="submission" date="2020-08" db="EMBL/GenBank/DDBJ databases">
        <title>Sequencing the genomes of 1000 actinobacteria strains.</title>
        <authorList>
            <person name="Klenk H.-P."/>
        </authorList>
    </citation>
    <scope>NUCLEOTIDE SEQUENCE [LARGE SCALE GENOMIC DNA]</scope>
    <source>
        <strain evidence="2 3">DSM 46659</strain>
    </source>
</reference>
<name>A0A7X0D3W0_9ACTN</name>
<dbReference type="RefSeq" id="WP_184073062.1">
    <property type="nucleotide sequence ID" value="NZ_JACHDS010000001.1"/>
</dbReference>
<evidence type="ECO:0000313" key="2">
    <source>
        <dbReference type="EMBL" id="MBB6170420.1"/>
    </source>
</evidence>
<evidence type="ECO:0000313" key="3">
    <source>
        <dbReference type="Proteomes" id="UP000546642"/>
    </source>
</evidence>
<evidence type="ECO:0000256" key="1">
    <source>
        <dbReference type="SAM" id="MobiDB-lite"/>
    </source>
</evidence>
<sequence>MTAPGDGRDGIAAALLAMAAADQRHRNLTVVLRSELPPGLDGPPAQRPLAAEGAGRGPRVRRPLHPLLDRILGTAPPRREPHPPADGGGRAILTARLRLRKPDRWRYEEIDGGGVPWLTHGCDGTGRWSLIDGELRTWRPSPRAAVTELDGTDWRQIPNRALREVLDPPLALAALALRMDTAERADAALRLTAAPHSLDIVASALAAPDARHCLLDVADSGILTAFRNLRADGSPSATHEVTALDLDADHDPALFSATR</sequence>
<accession>A0A7X0D3W0</accession>
<feature type="region of interest" description="Disordered" evidence="1">
    <location>
        <begin position="35"/>
        <end position="62"/>
    </location>
</feature>
<dbReference type="AlphaFoldDB" id="A0A7X0D3W0"/>
<dbReference type="Proteomes" id="UP000546642">
    <property type="component" value="Unassembled WGS sequence"/>
</dbReference>
<protein>
    <submittedName>
        <fullName evidence="2">Uncharacterized protein</fullName>
    </submittedName>
</protein>
<dbReference type="EMBL" id="JACHDS010000001">
    <property type="protein sequence ID" value="MBB6170420.1"/>
    <property type="molecule type" value="Genomic_DNA"/>
</dbReference>
<organism evidence="2 3">
    <name type="scientific">Nocardiopsis mwathae</name>
    <dbReference type="NCBI Taxonomy" id="1472723"/>
    <lineage>
        <taxon>Bacteria</taxon>
        <taxon>Bacillati</taxon>
        <taxon>Actinomycetota</taxon>
        <taxon>Actinomycetes</taxon>
        <taxon>Streptosporangiales</taxon>
        <taxon>Nocardiopsidaceae</taxon>
        <taxon>Nocardiopsis</taxon>
    </lineage>
</organism>
<proteinExistence type="predicted"/>
<keyword evidence="3" id="KW-1185">Reference proteome</keyword>